<dbReference type="EMBL" id="JAAMPA010000001">
    <property type="protein sequence ID" value="NIH66102.1"/>
    <property type="molecule type" value="Genomic_DNA"/>
</dbReference>
<feature type="compositionally biased region" description="Polar residues" evidence="1">
    <location>
        <begin position="222"/>
        <end position="233"/>
    </location>
</feature>
<name>A0A846LJB4_9ACTN</name>
<dbReference type="Proteomes" id="UP000648663">
    <property type="component" value="Unassembled WGS sequence"/>
</dbReference>
<keyword evidence="5" id="KW-1185">Reference proteome</keyword>
<evidence type="ECO:0000313" key="3">
    <source>
        <dbReference type="EMBL" id="NIH66102.1"/>
    </source>
</evidence>
<proteinExistence type="predicted"/>
<feature type="region of interest" description="Disordered" evidence="1">
    <location>
        <begin position="73"/>
        <end position="113"/>
    </location>
</feature>
<organism evidence="3 4">
    <name type="scientific">Modestobacter marinus</name>
    <dbReference type="NCBI Taxonomy" id="477641"/>
    <lineage>
        <taxon>Bacteria</taxon>
        <taxon>Bacillati</taxon>
        <taxon>Actinomycetota</taxon>
        <taxon>Actinomycetes</taxon>
        <taxon>Geodermatophilales</taxon>
        <taxon>Geodermatophilaceae</taxon>
        <taxon>Modestobacter</taxon>
    </lineage>
</organism>
<dbReference type="AlphaFoldDB" id="A0A846LJB4"/>
<comment type="caution">
    <text evidence="3">The sequence shown here is derived from an EMBL/GenBank/DDBJ whole genome shotgun (WGS) entry which is preliminary data.</text>
</comment>
<evidence type="ECO:0000256" key="1">
    <source>
        <dbReference type="SAM" id="MobiDB-lite"/>
    </source>
</evidence>
<evidence type="ECO:0000313" key="4">
    <source>
        <dbReference type="Proteomes" id="UP000552836"/>
    </source>
</evidence>
<sequence>MLHPVGPLPAVVYWRRRLLVLGCAVGVLGGGGWLGAAAATGSPEEDAVVSAPDGGSAPAPALDQVVPSLVAVQLPSPPPTAVPAEDPEEQDPEQPPAESLPVDGGPCSNDMIGVEVRPTPASSPVGSKPTFDLVVTNVSPVSCVRSLDKGLQEIVMVDGSGTRVWGSNDCFPEETTDPRTLQPGESVVFPVVWGGLSSTPGCTAERTPPAPGDYRLRGRLDTATSPDATFTLT</sequence>
<gene>
    <name evidence="3" type="ORF">FB380_000548</name>
    <name evidence="2" type="ORF">GCM10011589_16450</name>
</gene>
<protein>
    <recommendedName>
        <fullName evidence="6">MucR family transcriptional regulator</fullName>
    </recommendedName>
</protein>
<accession>A0A846LJB4</accession>
<dbReference type="RefSeq" id="WP_166753747.1">
    <property type="nucleotide sequence ID" value="NZ_BAABJU010000010.1"/>
</dbReference>
<evidence type="ECO:0000313" key="2">
    <source>
        <dbReference type="EMBL" id="GGL61099.1"/>
    </source>
</evidence>
<feature type="region of interest" description="Disordered" evidence="1">
    <location>
        <begin position="198"/>
        <end position="233"/>
    </location>
</feature>
<reference evidence="5" key="2">
    <citation type="journal article" date="2019" name="Int. J. Syst. Evol. Microbiol.">
        <title>The Global Catalogue of Microorganisms (GCM) 10K type strain sequencing project: providing services to taxonomists for standard genome sequencing and annotation.</title>
        <authorList>
            <consortium name="The Broad Institute Genomics Platform"/>
            <consortium name="The Broad Institute Genome Sequencing Center for Infectious Disease"/>
            <person name="Wu L."/>
            <person name="Ma J."/>
        </authorList>
    </citation>
    <scope>NUCLEOTIDE SEQUENCE [LARGE SCALE GENOMIC DNA]</scope>
    <source>
        <strain evidence="5">CGMCC 4.5581</strain>
    </source>
</reference>
<dbReference type="EMBL" id="BMMI01000003">
    <property type="protein sequence ID" value="GGL61099.1"/>
    <property type="molecule type" value="Genomic_DNA"/>
</dbReference>
<reference evidence="2" key="1">
    <citation type="journal article" date="2014" name="Int. J. Syst. Evol. Microbiol.">
        <title>Complete genome of a new Firmicutes species belonging to the dominant human colonic microbiota ('Ruminococcus bicirculans') reveals two chromosomes and a selective capacity to utilize plant glucans.</title>
        <authorList>
            <consortium name="NISC Comparative Sequencing Program"/>
            <person name="Wegmann U."/>
            <person name="Louis P."/>
            <person name="Goesmann A."/>
            <person name="Henrissat B."/>
            <person name="Duncan S.H."/>
            <person name="Flint H.J."/>
        </authorList>
    </citation>
    <scope>NUCLEOTIDE SEQUENCE</scope>
    <source>
        <strain evidence="2">CGMCC 4.5581</strain>
    </source>
</reference>
<evidence type="ECO:0000313" key="5">
    <source>
        <dbReference type="Proteomes" id="UP000648663"/>
    </source>
</evidence>
<reference evidence="3 4" key="3">
    <citation type="submission" date="2020-02" db="EMBL/GenBank/DDBJ databases">
        <title>Sequencing the genomes of 1000 actinobacteria strains.</title>
        <authorList>
            <person name="Klenk H.-P."/>
        </authorList>
    </citation>
    <scope>NUCLEOTIDE SEQUENCE [LARGE SCALE GENOMIC DNA]</scope>
    <source>
        <strain evidence="3 4">DSM 45201</strain>
    </source>
</reference>
<reference evidence="2" key="4">
    <citation type="submission" date="2024-05" db="EMBL/GenBank/DDBJ databases">
        <authorList>
            <person name="Sun Q."/>
            <person name="Zhou Y."/>
        </authorList>
    </citation>
    <scope>NUCLEOTIDE SEQUENCE</scope>
    <source>
        <strain evidence="2">CGMCC 4.5581</strain>
    </source>
</reference>
<dbReference type="Proteomes" id="UP000552836">
    <property type="component" value="Unassembled WGS sequence"/>
</dbReference>
<evidence type="ECO:0008006" key="6">
    <source>
        <dbReference type="Google" id="ProtNLM"/>
    </source>
</evidence>